<evidence type="ECO:0000256" key="1">
    <source>
        <dbReference type="ARBA" id="ARBA00009013"/>
    </source>
</evidence>
<dbReference type="Pfam" id="PF01740">
    <property type="entry name" value="STAS"/>
    <property type="match status" value="1"/>
</dbReference>
<dbReference type="NCBIfam" id="TIGR00377">
    <property type="entry name" value="ant_ant_sig"/>
    <property type="match status" value="1"/>
</dbReference>
<proteinExistence type="inferred from homology"/>
<evidence type="ECO:0000313" key="5">
    <source>
        <dbReference type="Proteomes" id="UP000322927"/>
    </source>
</evidence>
<dbReference type="CDD" id="cd07043">
    <property type="entry name" value="STAS_anti-anti-sigma_factors"/>
    <property type="match status" value="1"/>
</dbReference>
<gene>
    <name evidence="4" type="ORF">DEJ48_02165</name>
</gene>
<sequence>MRPLKIITGDSATGPVLQIIGDLDHYTAPELRDVLPTLGLRPGDRLVLDLAEMHFCDSSGITALLAARNHAQAADADIALAAVPANTLRILRIVGLDQVFPLHEDVAAATRP</sequence>
<evidence type="ECO:0000259" key="3">
    <source>
        <dbReference type="PROSITE" id="PS50801"/>
    </source>
</evidence>
<comment type="similarity">
    <text evidence="1 2">Belongs to the anti-sigma-factor antagonist family.</text>
</comment>
<dbReference type="SUPFAM" id="SSF52091">
    <property type="entry name" value="SpoIIaa-like"/>
    <property type="match status" value="1"/>
</dbReference>
<protein>
    <recommendedName>
        <fullName evidence="2">Anti-sigma factor antagonist</fullName>
    </recommendedName>
</protein>
<dbReference type="PROSITE" id="PS50801">
    <property type="entry name" value="STAS"/>
    <property type="match status" value="1"/>
</dbReference>
<dbReference type="Gene3D" id="3.30.750.24">
    <property type="entry name" value="STAS domain"/>
    <property type="match status" value="1"/>
</dbReference>
<dbReference type="PANTHER" id="PTHR33495">
    <property type="entry name" value="ANTI-SIGMA FACTOR ANTAGONIST TM_1081-RELATED-RELATED"/>
    <property type="match status" value="1"/>
</dbReference>
<evidence type="ECO:0000313" key="4">
    <source>
        <dbReference type="EMBL" id="QES32372.1"/>
    </source>
</evidence>
<dbReference type="InterPro" id="IPR003658">
    <property type="entry name" value="Anti-sigma_ant"/>
</dbReference>
<name>A0A5P2BPH2_STRVZ</name>
<dbReference type="InterPro" id="IPR002645">
    <property type="entry name" value="STAS_dom"/>
</dbReference>
<feature type="domain" description="STAS" evidence="3">
    <location>
        <begin position="16"/>
        <end position="112"/>
    </location>
</feature>
<dbReference type="PANTHER" id="PTHR33495:SF2">
    <property type="entry name" value="ANTI-SIGMA FACTOR ANTAGONIST TM_1081-RELATED"/>
    <property type="match status" value="1"/>
</dbReference>
<dbReference type="InterPro" id="IPR036513">
    <property type="entry name" value="STAS_dom_sf"/>
</dbReference>
<evidence type="ECO:0000256" key="2">
    <source>
        <dbReference type="RuleBase" id="RU003749"/>
    </source>
</evidence>
<dbReference type="RefSeq" id="WP_150213943.1">
    <property type="nucleotide sequence ID" value="NZ_CP029192.1"/>
</dbReference>
<dbReference type="OrthoDB" id="3481860at2"/>
<dbReference type="Proteomes" id="UP000322927">
    <property type="component" value="Chromosome"/>
</dbReference>
<reference evidence="4 5" key="1">
    <citation type="submission" date="2018-05" db="EMBL/GenBank/DDBJ databases">
        <title>Streptomyces venezuelae.</title>
        <authorList>
            <person name="Kim W."/>
            <person name="Lee N."/>
            <person name="Cho B.-K."/>
        </authorList>
    </citation>
    <scope>NUCLEOTIDE SEQUENCE [LARGE SCALE GENOMIC DNA]</scope>
    <source>
        <strain evidence="4 5">ATCC 14584</strain>
    </source>
</reference>
<dbReference type="EMBL" id="CP029192">
    <property type="protein sequence ID" value="QES32372.1"/>
    <property type="molecule type" value="Genomic_DNA"/>
</dbReference>
<dbReference type="GO" id="GO:0043856">
    <property type="term" value="F:anti-sigma factor antagonist activity"/>
    <property type="evidence" value="ECO:0007669"/>
    <property type="project" value="InterPro"/>
</dbReference>
<organism evidence="4 5">
    <name type="scientific">Streptomyces venezuelae</name>
    <dbReference type="NCBI Taxonomy" id="54571"/>
    <lineage>
        <taxon>Bacteria</taxon>
        <taxon>Bacillati</taxon>
        <taxon>Actinomycetota</taxon>
        <taxon>Actinomycetes</taxon>
        <taxon>Kitasatosporales</taxon>
        <taxon>Streptomycetaceae</taxon>
        <taxon>Streptomyces</taxon>
    </lineage>
</organism>
<dbReference type="AlphaFoldDB" id="A0A5P2BPH2"/>
<accession>A0A5P2BPH2</accession>